<name>X1JXU2_9ZZZZ</name>
<protein>
    <submittedName>
        <fullName evidence="1">Uncharacterized protein</fullName>
    </submittedName>
</protein>
<dbReference type="AlphaFoldDB" id="X1JXU2"/>
<organism evidence="1">
    <name type="scientific">marine sediment metagenome</name>
    <dbReference type="NCBI Taxonomy" id="412755"/>
    <lineage>
        <taxon>unclassified sequences</taxon>
        <taxon>metagenomes</taxon>
        <taxon>ecological metagenomes</taxon>
    </lineage>
</organism>
<gene>
    <name evidence="1" type="ORF">S03H2_44000</name>
</gene>
<sequence length="29" mass="3623">CISIFRMTLLHIKYKKRKGDFQYEYKSLL</sequence>
<proteinExistence type="predicted"/>
<reference evidence="1" key="1">
    <citation type="journal article" date="2014" name="Front. Microbiol.">
        <title>High frequency of phylogenetically diverse reductive dehalogenase-homologous genes in deep subseafloor sedimentary metagenomes.</title>
        <authorList>
            <person name="Kawai M."/>
            <person name="Futagami T."/>
            <person name="Toyoda A."/>
            <person name="Takaki Y."/>
            <person name="Nishi S."/>
            <person name="Hori S."/>
            <person name="Arai W."/>
            <person name="Tsubouchi T."/>
            <person name="Morono Y."/>
            <person name="Uchiyama I."/>
            <person name="Ito T."/>
            <person name="Fujiyama A."/>
            <person name="Inagaki F."/>
            <person name="Takami H."/>
        </authorList>
    </citation>
    <scope>NUCLEOTIDE SEQUENCE</scope>
    <source>
        <strain evidence="1">Expedition CK06-06</strain>
    </source>
</reference>
<dbReference type="EMBL" id="BARU01027490">
    <property type="protein sequence ID" value="GAH74633.1"/>
    <property type="molecule type" value="Genomic_DNA"/>
</dbReference>
<comment type="caution">
    <text evidence="1">The sequence shown here is derived from an EMBL/GenBank/DDBJ whole genome shotgun (WGS) entry which is preliminary data.</text>
</comment>
<evidence type="ECO:0000313" key="1">
    <source>
        <dbReference type="EMBL" id="GAH74633.1"/>
    </source>
</evidence>
<accession>X1JXU2</accession>
<feature type="non-terminal residue" evidence="1">
    <location>
        <position position="1"/>
    </location>
</feature>